<evidence type="ECO:0000313" key="5">
    <source>
        <dbReference type="Proteomes" id="UP000315636"/>
    </source>
</evidence>
<dbReference type="Gene3D" id="3.40.50.150">
    <property type="entry name" value="Vaccinia Virus protein VP39"/>
    <property type="match status" value="1"/>
</dbReference>
<dbReference type="InterPro" id="IPR029063">
    <property type="entry name" value="SAM-dependent_MTases_sf"/>
</dbReference>
<protein>
    <submittedName>
        <fullName evidence="4">C-5 cytosine-specific DNA methylase</fullName>
    </submittedName>
</protein>
<keyword evidence="2" id="KW-0808">Transferase</keyword>
<accession>A0A521C571</accession>
<dbReference type="EMBL" id="FXTI01000003">
    <property type="protein sequence ID" value="SMO54596.1"/>
    <property type="molecule type" value="Genomic_DNA"/>
</dbReference>
<evidence type="ECO:0000256" key="1">
    <source>
        <dbReference type="ARBA" id="ARBA00022603"/>
    </source>
</evidence>
<dbReference type="AlphaFoldDB" id="A0A521C571"/>
<proteinExistence type="predicted"/>
<name>A0A521C571_9BACL</name>
<reference evidence="4 5" key="1">
    <citation type="submission" date="2017-05" db="EMBL/GenBank/DDBJ databases">
        <authorList>
            <person name="Varghese N."/>
            <person name="Submissions S."/>
        </authorList>
    </citation>
    <scope>NUCLEOTIDE SEQUENCE [LARGE SCALE GENOMIC DNA]</scope>
    <source>
        <strain evidence="4 5">DSM 45474</strain>
    </source>
</reference>
<evidence type="ECO:0000256" key="3">
    <source>
        <dbReference type="ARBA" id="ARBA00022747"/>
    </source>
</evidence>
<evidence type="ECO:0000313" key="4">
    <source>
        <dbReference type="EMBL" id="SMO54596.1"/>
    </source>
</evidence>
<dbReference type="GO" id="GO:0008168">
    <property type="term" value="F:methyltransferase activity"/>
    <property type="evidence" value="ECO:0007669"/>
    <property type="project" value="UniProtKB-KW"/>
</dbReference>
<dbReference type="Pfam" id="PF00145">
    <property type="entry name" value="DNA_methylase"/>
    <property type="match status" value="1"/>
</dbReference>
<evidence type="ECO:0000256" key="2">
    <source>
        <dbReference type="ARBA" id="ARBA00022679"/>
    </source>
</evidence>
<keyword evidence="1 4" id="KW-0489">Methyltransferase</keyword>
<sequence>MKLFQMQRKLDDRIINEQQITVGSLFSGIGGMDLAAEWAGMKIIWQCEIDPYCRKVLERHWPGD</sequence>
<dbReference type="GO" id="GO:0032259">
    <property type="term" value="P:methylation"/>
    <property type="evidence" value="ECO:0007669"/>
    <property type="project" value="UniProtKB-KW"/>
</dbReference>
<organism evidence="4 5">
    <name type="scientific">Melghirimyces algeriensis</name>
    <dbReference type="NCBI Taxonomy" id="910412"/>
    <lineage>
        <taxon>Bacteria</taxon>
        <taxon>Bacillati</taxon>
        <taxon>Bacillota</taxon>
        <taxon>Bacilli</taxon>
        <taxon>Bacillales</taxon>
        <taxon>Thermoactinomycetaceae</taxon>
        <taxon>Melghirimyces</taxon>
    </lineage>
</organism>
<dbReference type="InterPro" id="IPR001525">
    <property type="entry name" value="C5_MeTfrase"/>
</dbReference>
<gene>
    <name evidence="4" type="ORF">SAMN06264849_103135</name>
</gene>
<dbReference type="GO" id="GO:0009307">
    <property type="term" value="P:DNA restriction-modification system"/>
    <property type="evidence" value="ECO:0007669"/>
    <property type="project" value="UniProtKB-KW"/>
</dbReference>
<keyword evidence="5" id="KW-1185">Reference proteome</keyword>
<dbReference type="RefSeq" id="WP_246064866.1">
    <property type="nucleotide sequence ID" value="NZ_FXTI01000003.1"/>
</dbReference>
<dbReference type="Proteomes" id="UP000315636">
    <property type="component" value="Unassembled WGS sequence"/>
</dbReference>
<dbReference type="SUPFAM" id="SSF53335">
    <property type="entry name" value="S-adenosyl-L-methionine-dependent methyltransferases"/>
    <property type="match status" value="1"/>
</dbReference>
<keyword evidence="3" id="KW-0680">Restriction system</keyword>